<dbReference type="OrthoDB" id="7363590at2"/>
<evidence type="ECO:0000313" key="1">
    <source>
        <dbReference type="EMBL" id="KIL98340.1"/>
    </source>
</evidence>
<proteinExistence type="predicted"/>
<accession>A0A0C2YUF4</accession>
<dbReference type="AlphaFoldDB" id="A0A0C2YUF4"/>
<dbReference type="RefSeq" id="WP_041041565.1">
    <property type="nucleotide sequence ID" value="NZ_JXSL01000028.1"/>
</dbReference>
<comment type="caution">
    <text evidence="1">The sequence shown here is derived from an EMBL/GenBank/DDBJ whole genome shotgun (WGS) entry which is preliminary data.</text>
</comment>
<keyword evidence="2" id="KW-1185">Reference proteome</keyword>
<dbReference type="Proteomes" id="UP000031971">
    <property type="component" value="Unassembled WGS sequence"/>
</dbReference>
<protein>
    <submittedName>
        <fullName evidence="1">Uncharacterized protein</fullName>
    </submittedName>
</protein>
<gene>
    <name evidence="1" type="ORF">CCC_03623</name>
</gene>
<reference evidence="1 2" key="1">
    <citation type="submission" date="2015-01" db="EMBL/GenBank/DDBJ databases">
        <title>Genome Sequence of Magnetospirillum magnetotacticum Strain MS-1.</title>
        <authorList>
            <person name="Marinov G.K."/>
            <person name="Smalley M.D."/>
            <person name="DeSalvo G."/>
        </authorList>
    </citation>
    <scope>NUCLEOTIDE SEQUENCE [LARGE SCALE GENOMIC DNA]</scope>
    <source>
        <strain evidence="1 2">MS-1</strain>
    </source>
</reference>
<dbReference type="EMBL" id="JXSL01000028">
    <property type="protein sequence ID" value="KIL98340.1"/>
    <property type="molecule type" value="Genomic_DNA"/>
</dbReference>
<sequence length="59" mass="6465">MAFIWDDVAALLSHLDAEAEDRGVDSDLVEAEARRLMVLYPGMAGILTPIAERHSRQAA</sequence>
<name>A0A0C2YUF4_PARME</name>
<evidence type="ECO:0000313" key="2">
    <source>
        <dbReference type="Proteomes" id="UP000031971"/>
    </source>
</evidence>
<organism evidence="1 2">
    <name type="scientific">Paramagnetospirillum magnetotacticum MS-1</name>
    <dbReference type="NCBI Taxonomy" id="272627"/>
    <lineage>
        <taxon>Bacteria</taxon>
        <taxon>Pseudomonadati</taxon>
        <taxon>Pseudomonadota</taxon>
        <taxon>Alphaproteobacteria</taxon>
        <taxon>Rhodospirillales</taxon>
        <taxon>Magnetospirillaceae</taxon>
        <taxon>Paramagnetospirillum</taxon>
    </lineage>
</organism>